<dbReference type="Gene3D" id="3.30.40.10">
    <property type="entry name" value="Zinc/RING finger domain, C3HC4 (zinc finger)"/>
    <property type="match status" value="1"/>
</dbReference>
<dbReference type="InterPro" id="IPR050784">
    <property type="entry name" value="IAP"/>
</dbReference>
<dbReference type="InterPro" id="IPR001370">
    <property type="entry name" value="BIR_rpt"/>
</dbReference>
<name>A0A817W7P8_9BILA</name>
<dbReference type="SMART" id="SM00238">
    <property type="entry name" value="BIR"/>
    <property type="match status" value="2"/>
</dbReference>
<evidence type="ECO:0000256" key="5">
    <source>
        <dbReference type="SAM" id="MobiDB-lite"/>
    </source>
</evidence>
<comment type="similarity">
    <text evidence="1">Belongs to the IAP family.</text>
</comment>
<dbReference type="GO" id="GO:0051726">
    <property type="term" value="P:regulation of cell cycle"/>
    <property type="evidence" value="ECO:0007669"/>
    <property type="project" value="TreeGrafter"/>
</dbReference>
<dbReference type="Pfam" id="PF13920">
    <property type="entry name" value="zf-C3HC4_3"/>
    <property type="match status" value="1"/>
</dbReference>
<sequence length="550" mass="62422">MPKNQLKQHRSLDISDIYRKVVIISEKISNTKRAHCSISLEDTGFNNTGNADIVRSVLSSKRANGKSSTSFIPLTSIINNTEESETHESIEKIKENCREYQFTELDTVKEIRNRTFSNWPHRISPSSAQMIEAGFFNCNVGDRVICVYCNIICQQWTPNTDNPVEIHKTLSPKCPYVLAILDRQQLSAIQIMNDQFMRDNWTGAMNADTLRCGDIVNTIACHQNYMEIPRRYASFATCPTENLPSVENLVKAGFFYTGSKNIVTCFYCNGSLQNWGVNDNPTIEHARWFPHCGYAKQLCGAELYRKIQNSKECQKKNDKKTPPSNQYGTNTGSSQSRTLDSTDEITISRLVAARLDLPMSQRLLEQNFKLSIIKRCWEDQLRLKGEDFADDCDLMIACIILQKEIKYIDGKKENIIIPNVAMNKIHERQQTENFSYEQENSEKVLIKSLNNTDVEMSTLSKSAVCDTTEKKPLININKNVHATLNGADGFTQHMEKDSALVYPCNLCLTEEKCLSCIPCGHVATCVPCGHSLRSCPICRSEIKAFVRVYF</sequence>
<dbReference type="GO" id="GO:0031398">
    <property type="term" value="P:positive regulation of protein ubiquitination"/>
    <property type="evidence" value="ECO:0007669"/>
    <property type="project" value="TreeGrafter"/>
</dbReference>
<dbReference type="GO" id="GO:0061630">
    <property type="term" value="F:ubiquitin protein ligase activity"/>
    <property type="evidence" value="ECO:0007669"/>
    <property type="project" value="TreeGrafter"/>
</dbReference>
<dbReference type="GO" id="GO:0008270">
    <property type="term" value="F:zinc ion binding"/>
    <property type="evidence" value="ECO:0007669"/>
    <property type="project" value="UniProtKB-KW"/>
</dbReference>
<dbReference type="PROSITE" id="PS50089">
    <property type="entry name" value="ZF_RING_2"/>
    <property type="match status" value="1"/>
</dbReference>
<accession>A0A817W7P8</accession>
<gene>
    <name evidence="7" type="ORF">TIS948_LOCUS23394</name>
</gene>
<evidence type="ECO:0000256" key="4">
    <source>
        <dbReference type="PROSITE-ProRule" id="PRU00175"/>
    </source>
</evidence>
<dbReference type="InterPro" id="IPR001841">
    <property type="entry name" value="Znf_RING"/>
</dbReference>
<evidence type="ECO:0000256" key="2">
    <source>
        <dbReference type="ARBA" id="ARBA00022771"/>
    </source>
</evidence>
<dbReference type="PROSITE" id="PS50143">
    <property type="entry name" value="BIR_REPEAT_2"/>
    <property type="match status" value="2"/>
</dbReference>
<dbReference type="EMBL" id="CAJNXB010004045">
    <property type="protein sequence ID" value="CAF3352311.1"/>
    <property type="molecule type" value="Genomic_DNA"/>
</dbReference>
<keyword evidence="2 4" id="KW-0479">Metal-binding</keyword>
<dbReference type="Proteomes" id="UP000663825">
    <property type="component" value="Unassembled WGS sequence"/>
</dbReference>
<dbReference type="PANTHER" id="PTHR10044">
    <property type="entry name" value="INHIBITOR OF APOPTOSIS"/>
    <property type="match status" value="1"/>
</dbReference>
<dbReference type="GO" id="GO:0005737">
    <property type="term" value="C:cytoplasm"/>
    <property type="evidence" value="ECO:0007669"/>
    <property type="project" value="TreeGrafter"/>
</dbReference>
<dbReference type="GO" id="GO:0005634">
    <property type="term" value="C:nucleus"/>
    <property type="evidence" value="ECO:0007669"/>
    <property type="project" value="TreeGrafter"/>
</dbReference>
<dbReference type="OrthoDB" id="774873at2759"/>
<dbReference type="Gene3D" id="1.10.1170.10">
    <property type="entry name" value="Inhibitor Of Apoptosis Protein (2mihbC-IAP-1), Chain A"/>
    <property type="match status" value="2"/>
</dbReference>
<dbReference type="PANTHER" id="PTHR10044:SF139">
    <property type="entry name" value="DEATH-ASSOCIATED INHIBITOR OF APOPTOSIS 2"/>
    <property type="match status" value="1"/>
</dbReference>
<evidence type="ECO:0000256" key="3">
    <source>
        <dbReference type="ARBA" id="ARBA00022833"/>
    </source>
</evidence>
<feature type="compositionally biased region" description="Polar residues" evidence="5">
    <location>
        <begin position="322"/>
        <end position="338"/>
    </location>
</feature>
<reference evidence="7" key="1">
    <citation type="submission" date="2021-02" db="EMBL/GenBank/DDBJ databases">
        <authorList>
            <person name="Nowell W R."/>
        </authorList>
    </citation>
    <scope>NUCLEOTIDE SEQUENCE</scope>
</reference>
<proteinExistence type="inferred from homology"/>
<evidence type="ECO:0000313" key="7">
    <source>
        <dbReference type="EMBL" id="CAF3352311.1"/>
    </source>
</evidence>
<keyword evidence="3" id="KW-0862">Zinc</keyword>
<evidence type="ECO:0000256" key="1">
    <source>
        <dbReference type="ARBA" id="ARBA00006672"/>
    </source>
</evidence>
<dbReference type="GO" id="GO:0043066">
    <property type="term" value="P:negative regulation of apoptotic process"/>
    <property type="evidence" value="ECO:0007669"/>
    <property type="project" value="TreeGrafter"/>
</dbReference>
<evidence type="ECO:0000313" key="8">
    <source>
        <dbReference type="Proteomes" id="UP000663825"/>
    </source>
</evidence>
<dbReference type="GO" id="GO:0043027">
    <property type="term" value="F:cysteine-type endopeptidase inhibitor activity involved in apoptotic process"/>
    <property type="evidence" value="ECO:0007669"/>
    <property type="project" value="TreeGrafter"/>
</dbReference>
<dbReference type="CDD" id="cd00022">
    <property type="entry name" value="BIR"/>
    <property type="match status" value="2"/>
</dbReference>
<dbReference type="Pfam" id="PF00653">
    <property type="entry name" value="BIR"/>
    <property type="match status" value="2"/>
</dbReference>
<keyword evidence="2 4" id="KW-0863">Zinc-finger</keyword>
<dbReference type="AlphaFoldDB" id="A0A817W7P8"/>
<feature type="region of interest" description="Disordered" evidence="5">
    <location>
        <begin position="314"/>
        <end position="338"/>
    </location>
</feature>
<feature type="domain" description="RING-type" evidence="6">
    <location>
        <begin position="504"/>
        <end position="539"/>
    </location>
</feature>
<evidence type="ECO:0000259" key="6">
    <source>
        <dbReference type="PROSITE" id="PS50089"/>
    </source>
</evidence>
<organism evidence="7 8">
    <name type="scientific">Rotaria socialis</name>
    <dbReference type="NCBI Taxonomy" id="392032"/>
    <lineage>
        <taxon>Eukaryota</taxon>
        <taxon>Metazoa</taxon>
        <taxon>Spiralia</taxon>
        <taxon>Gnathifera</taxon>
        <taxon>Rotifera</taxon>
        <taxon>Eurotatoria</taxon>
        <taxon>Bdelloidea</taxon>
        <taxon>Philodinida</taxon>
        <taxon>Philodinidae</taxon>
        <taxon>Rotaria</taxon>
    </lineage>
</organism>
<comment type="caution">
    <text evidence="7">The sequence shown here is derived from an EMBL/GenBank/DDBJ whole genome shotgun (WGS) entry which is preliminary data.</text>
</comment>
<dbReference type="SUPFAM" id="SSF57924">
    <property type="entry name" value="Inhibitor of apoptosis (IAP) repeat"/>
    <property type="match status" value="2"/>
</dbReference>
<protein>
    <recommendedName>
        <fullName evidence="6">RING-type domain-containing protein</fullName>
    </recommendedName>
</protein>
<dbReference type="InterPro" id="IPR013083">
    <property type="entry name" value="Znf_RING/FYVE/PHD"/>
</dbReference>